<keyword evidence="1" id="KW-0805">Transcription regulation</keyword>
<dbReference type="EMBL" id="JACICY010000001">
    <property type="protein sequence ID" value="MBB3859358.1"/>
    <property type="molecule type" value="Genomic_DNA"/>
</dbReference>
<dbReference type="InterPro" id="IPR000835">
    <property type="entry name" value="HTH_MarR-typ"/>
</dbReference>
<dbReference type="PANTHER" id="PTHR42756:SF1">
    <property type="entry name" value="TRANSCRIPTIONAL REPRESSOR OF EMRAB OPERON"/>
    <property type="match status" value="1"/>
</dbReference>
<accession>A0A7W5ZST4</accession>
<dbReference type="Proteomes" id="UP000562395">
    <property type="component" value="Unassembled WGS sequence"/>
</dbReference>
<evidence type="ECO:0000313" key="5">
    <source>
        <dbReference type="EMBL" id="MBB3859358.1"/>
    </source>
</evidence>
<dbReference type="GO" id="GO:0003677">
    <property type="term" value="F:DNA binding"/>
    <property type="evidence" value="ECO:0007669"/>
    <property type="project" value="UniProtKB-KW"/>
</dbReference>
<protein>
    <submittedName>
        <fullName evidence="5">DNA-binding MarR family transcriptional regulator</fullName>
    </submittedName>
</protein>
<dbReference type="SUPFAM" id="SSF46785">
    <property type="entry name" value="Winged helix' DNA-binding domain"/>
    <property type="match status" value="1"/>
</dbReference>
<gene>
    <name evidence="5" type="ORF">GGQ88_000598</name>
</gene>
<keyword evidence="6" id="KW-1185">Reference proteome</keyword>
<organism evidence="5 6">
    <name type="scientific">Novosphingobium hassiacum</name>
    <dbReference type="NCBI Taxonomy" id="173676"/>
    <lineage>
        <taxon>Bacteria</taxon>
        <taxon>Pseudomonadati</taxon>
        <taxon>Pseudomonadota</taxon>
        <taxon>Alphaproteobacteria</taxon>
        <taxon>Sphingomonadales</taxon>
        <taxon>Sphingomonadaceae</taxon>
        <taxon>Novosphingobium</taxon>
    </lineage>
</organism>
<evidence type="ECO:0000313" key="6">
    <source>
        <dbReference type="Proteomes" id="UP000562395"/>
    </source>
</evidence>
<dbReference type="InterPro" id="IPR036388">
    <property type="entry name" value="WH-like_DNA-bd_sf"/>
</dbReference>
<reference evidence="5 6" key="1">
    <citation type="submission" date="2020-08" db="EMBL/GenBank/DDBJ databases">
        <title>Genomic Encyclopedia of Type Strains, Phase IV (KMG-IV): sequencing the most valuable type-strain genomes for metagenomic binning, comparative biology and taxonomic classification.</title>
        <authorList>
            <person name="Goeker M."/>
        </authorList>
    </citation>
    <scope>NUCLEOTIDE SEQUENCE [LARGE SCALE GENOMIC DNA]</scope>
    <source>
        <strain evidence="5 6">DSM 14552</strain>
    </source>
</reference>
<sequence>MQARSWEVRLWVSALSLQSELYARLNRTMTRECGLTLAKYDFLAQIYGLPQGLTLGDLTRKLKVTGGNVTGLAKRLVADGLITREMSATDRRSFIVTITRQGAVAFEAARARHDTLVHEWLHGLPGADLEQAVGVLEQVRGKLARTDASHAG</sequence>
<dbReference type="AlphaFoldDB" id="A0A7W5ZST4"/>
<name>A0A7W5ZST4_9SPHN</name>
<dbReference type="PROSITE" id="PS01117">
    <property type="entry name" value="HTH_MARR_1"/>
    <property type="match status" value="1"/>
</dbReference>
<dbReference type="RefSeq" id="WP_183611607.1">
    <property type="nucleotide sequence ID" value="NZ_JACICY010000001.1"/>
</dbReference>
<dbReference type="PROSITE" id="PS50995">
    <property type="entry name" value="HTH_MARR_2"/>
    <property type="match status" value="1"/>
</dbReference>
<comment type="caution">
    <text evidence="5">The sequence shown here is derived from an EMBL/GenBank/DDBJ whole genome shotgun (WGS) entry which is preliminary data.</text>
</comment>
<keyword evidence="3" id="KW-0804">Transcription</keyword>
<dbReference type="PANTHER" id="PTHR42756">
    <property type="entry name" value="TRANSCRIPTIONAL REGULATOR, MARR"/>
    <property type="match status" value="1"/>
</dbReference>
<evidence type="ECO:0000256" key="1">
    <source>
        <dbReference type="ARBA" id="ARBA00023015"/>
    </source>
</evidence>
<proteinExistence type="predicted"/>
<keyword evidence="2 5" id="KW-0238">DNA-binding</keyword>
<evidence type="ECO:0000256" key="2">
    <source>
        <dbReference type="ARBA" id="ARBA00023125"/>
    </source>
</evidence>
<dbReference type="Pfam" id="PF12802">
    <property type="entry name" value="MarR_2"/>
    <property type="match status" value="1"/>
</dbReference>
<dbReference type="Gene3D" id="1.10.10.10">
    <property type="entry name" value="Winged helix-like DNA-binding domain superfamily/Winged helix DNA-binding domain"/>
    <property type="match status" value="1"/>
</dbReference>
<evidence type="ECO:0000256" key="3">
    <source>
        <dbReference type="ARBA" id="ARBA00023163"/>
    </source>
</evidence>
<dbReference type="GO" id="GO:0003700">
    <property type="term" value="F:DNA-binding transcription factor activity"/>
    <property type="evidence" value="ECO:0007669"/>
    <property type="project" value="InterPro"/>
</dbReference>
<dbReference type="InterPro" id="IPR036390">
    <property type="entry name" value="WH_DNA-bd_sf"/>
</dbReference>
<dbReference type="InterPro" id="IPR023187">
    <property type="entry name" value="Tscrpt_reg_MarR-type_CS"/>
</dbReference>
<feature type="domain" description="HTH marR-type" evidence="4">
    <location>
        <begin position="1"/>
        <end position="141"/>
    </location>
</feature>
<dbReference type="SMART" id="SM00347">
    <property type="entry name" value="HTH_MARR"/>
    <property type="match status" value="1"/>
</dbReference>
<evidence type="ECO:0000259" key="4">
    <source>
        <dbReference type="PROSITE" id="PS50995"/>
    </source>
</evidence>